<name>A0AAD9Z952_9LECA</name>
<proteinExistence type="predicted"/>
<gene>
    <name evidence="2" type="ORF">OEA41_004156</name>
</gene>
<protein>
    <recommendedName>
        <fullName evidence="1">Ketoreductase (KR) domain-containing protein</fullName>
    </recommendedName>
</protein>
<evidence type="ECO:0000259" key="1">
    <source>
        <dbReference type="Pfam" id="PF08659"/>
    </source>
</evidence>
<dbReference type="InterPro" id="IPR050091">
    <property type="entry name" value="PKS_NRPS_Biosynth_Enz"/>
</dbReference>
<dbReference type="InterPro" id="IPR013968">
    <property type="entry name" value="PKS_KR"/>
</dbReference>
<dbReference type="AlphaFoldDB" id="A0AAD9Z952"/>
<evidence type="ECO:0000313" key="3">
    <source>
        <dbReference type="Proteomes" id="UP001276659"/>
    </source>
</evidence>
<dbReference type="GO" id="GO:0006633">
    <property type="term" value="P:fatty acid biosynthetic process"/>
    <property type="evidence" value="ECO:0007669"/>
    <property type="project" value="TreeGrafter"/>
</dbReference>
<evidence type="ECO:0000313" key="2">
    <source>
        <dbReference type="EMBL" id="KAK3172072.1"/>
    </source>
</evidence>
<dbReference type="Gene3D" id="3.90.180.10">
    <property type="entry name" value="Medium-chain alcohol dehydrogenases, catalytic domain"/>
    <property type="match status" value="1"/>
</dbReference>
<reference evidence="2" key="1">
    <citation type="submission" date="2022-11" db="EMBL/GenBank/DDBJ databases">
        <title>Chromosomal genome sequence assembly and mating type (MAT) locus characterization of the leprose asexual lichenized fungus Lepraria neglecta (Nyl.) Erichsen.</title>
        <authorList>
            <person name="Allen J.L."/>
            <person name="Pfeffer B."/>
        </authorList>
    </citation>
    <scope>NUCLEOTIDE SEQUENCE</scope>
    <source>
        <strain evidence="2">Allen 5258</strain>
    </source>
</reference>
<dbReference type="Pfam" id="PF08659">
    <property type="entry name" value="KR"/>
    <property type="match status" value="1"/>
</dbReference>
<dbReference type="PANTHER" id="PTHR43775:SF50">
    <property type="entry name" value="HIGHLY REDUCING POLYKETIDE SYNTHASE SRDA"/>
    <property type="match status" value="1"/>
</dbReference>
<dbReference type="Proteomes" id="UP001276659">
    <property type="component" value="Unassembled WGS sequence"/>
</dbReference>
<dbReference type="EMBL" id="JASNWA010000008">
    <property type="protein sequence ID" value="KAK3172072.1"/>
    <property type="molecule type" value="Genomic_DNA"/>
</dbReference>
<dbReference type="PANTHER" id="PTHR43775">
    <property type="entry name" value="FATTY ACID SYNTHASE"/>
    <property type="match status" value="1"/>
</dbReference>
<dbReference type="GO" id="GO:0004312">
    <property type="term" value="F:fatty acid synthase activity"/>
    <property type="evidence" value="ECO:0007669"/>
    <property type="project" value="TreeGrafter"/>
</dbReference>
<keyword evidence="3" id="KW-1185">Reference proteome</keyword>
<sequence>MGSLFYDDHSAAKETWARLLAEVMTLYRKGTIQPVEPIETFDVSQLPHALRRLAAEERMGKVAISFENPISILQVHPPKYHVSLDAQKTYVLVGCLGGLGRSISKWMMARGARKFRFLGRSGLDK</sequence>
<dbReference type="Gene3D" id="3.40.50.720">
    <property type="entry name" value="NAD(P)-binding Rossmann-like Domain"/>
    <property type="match status" value="1"/>
</dbReference>
<accession>A0AAD9Z952</accession>
<feature type="domain" description="Ketoreductase (KR)" evidence="1">
    <location>
        <begin position="89"/>
        <end position="122"/>
    </location>
</feature>
<organism evidence="2 3">
    <name type="scientific">Lepraria neglecta</name>
    <dbReference type="NCBI Taxonomy" id="209136"/>
    <lineage>
        <taxon>Eukaryota</taxon>
        <taxon>Fungi</taxon>
        <taxon>Dikarya</taxon>
        <taxon>Ascomycota</taxon>
        <taxon>Pezizomycotina</taxon>
        <taxon>Lecanoromycetes</taxon>
        <taxon>OSLEUM clade</taxon>
        <taxon>Lecanoromycetidae</taxon>
        <taxon>Lecanorales</taxon>
        <taxon>Lecanorineae</taxon>
        <taxon>Stereocaulaceae</taxon>
        <taxon>Lepraria</taxon>
    </lineage>
</organism>
<comment type="caution">
    <text evidence="2">The sequence shown here is derived from an EMBL/GenBank/DDBJ whole genome shotgun (WGS) entry which is preliminary data.</text>
</comment>
<dbReference type="GO" id="GO:0044550">
    <property type="term" value="P:secondary metabolite biosynthetic process"/>
    <property type="evidence" value="ECO:0007669"/>
    <property type="project" value="TreeGrafter"/>
</dbReference>